<dbReference type="Pfam" id="PF02737">
    <property type="entry name" value="3HCDH_N"/>
    <property type="match status" value="2"/>
</dbReference>
<dbReference type="SUPFAM" id="SSF48179">
    <property type="entry name" value="6-phosphogluconate dehydrogenase C-terminal domain-like"/>
    <property type="match status" value="1"/>
</dbReference>
<dbReference type="InterPro" id="IPR006108">
    <property type="entry name" value="3HC_DH_C"/>
</dbReference>
<dbReference type="SUPFAM" id="SSF51735">
    <property type="entry name" value="NAD(P)-binding Rossmann-fold domains"/>
    <property type="match status" value="1"/>
</dbReference>
<dbReference type="InterPro" id="IPR006176">
    <property type="entry name" value="3-OHacyl-CoA_DH_NAD-bd"/>
</dbReference>
<dbReference type="Pfam" id="PF00725">
    <property type="entry name" value="3HCDH"/>
    <property type="match status" value="1"/>
</dbReference>
<sequence length="290" mass="32703">MSKNIAVIGAGTMGRAITSLLLEHDENVTIIELSDSVLNQAQEEFQSKKVHFYNHYPDNLDVDMVIEAVPEELDIKRAVLQKVENHVPSDTVLCTNTSGLPITQIGSNLKLPERLVGTHFFTPAEHIPLVEVIKGEKTKDEVAEYVIEFLQNRGKLPVLVQKDIPGFICNRIQHAIAREAIYLNEMGVASVEDIDQAVKWSIGLRLALTGPFEQRDINGIDTHYHIASYLYKDLNNSTHPSQILKDKVESNELGVKNGKGFYNWSNTNINKFLTNKNNSLKELIHFIKNY</sequence>
<dbReference type="Gene3D" id="3.40.50.720">
    <property type="entry name" value="NAD(P)-binding Rossmann-like Domain"/>
    <property type="match status" value="1"/>
</dbReference>
<proteinExistence type="inferred from homology"/>
<dbReference type="GO" id="GO:0006631">
    <property type="term" value="P:fatty acid metabolic process"/>
    <property type="evidence" value="ECO:0007669"/>
    <property type="project" value="InterPro"/>
</dbReference>
<feature type="domain" description="3-hydroxyacyl-CoA dehydrogenase C-terminal" evidence="5">
    <location>
        <begin position="166"/>
        <end position="264"/>
    </location>
</feature>
<feature type="domain" description="3-hydroxyacyl-CoA dehydrogenase NAD binding" evidence="6">
    <location>
        <begin position="48"/>
        <end position="163"/>
    </location>
</feature>
<dbReference type="PANTHER" id="PTHR48075:SF5">
    <property type="entry name" value="3-HYDROXYBUTYRYL-COA DEHYDROGENASE"/>
    <property type="match status" value="1"/>
</dbReference>
<evidence type="ECO:0000259" key="5">
    <source>
        <dbReference type="Pfam" id="PF00725"/>
    </source>
</evidence>
<dbReference type="InterPro" id="IPR008927">
    <property type="entry name" value="6-PGluconate_DH-like_C_sf"/>
</dbReference>
<evidence type="ECO:0000259" key="6">
    <source>
        <dbReference type="Pfam" id="PF02737"/>
    </source>
</evidence>
<keyword evidence="3" id="KW-0560">Oxidoreductase</keyword>
<dbReference type="Proteomes" id="UP000276443">
    <property type="component" value="Unassembled WGS sequence"/>
</dbReference>
<comment type="caution">
    <text evidence="7">The sequence shown here is derived from an EMBL/GenBank/DDBJ whole genome shotgun (WGS) entry which is preliminary data.</text>
</comment>
<feature type="site" description="Important for catalytic activity" evidence="4">
    <location>
        <position position="119"/>
    </location>
</feature>
<evidence type="ECO:0000256" key="3">
    <source>
        <dbReference type="ARBA" id="ARBA00023002"/>
    </source>
</evidence>
<reference evidence="7 8" key="1">
    <citation type="submission" date="2018-11" db="EMBL/GenBank/DDBJ databases">
        <title>Genomic Encyclopedia of Type Strains, Phase IV (KMG-IV): sequencing the most valuable type-strain genomes for metagenomic binning, comparative biology and taxonomic classification.</title>
        <authorList>
            <person name="Goeker M."/>
        </authorList>
    </citation>
    <scope>NUCLEOTIDE SEQUENCE [LARGE SCALE GENOMIC DNA]</scope>
    <source>
        <strain evidence="7 8">DSM 18090</strain>
    </source>
</reference>
<dbReference type="EMBL" id="RKRF01000008">
    <property type="protein sequence ID" value="RPF54248.1"/>
    <property type="molecule type" value="Genomic_DNA"/>
</dbReference>
<dbReference type="InterPro" id="IPR022694">
    <property type="entry name" value="3-OHacyl-CoA_DH"/>
</dbReference>
<dbReference type="RefSeq" id="WP_211342344.1">
    <property type="nucleotide sequence ID" value="NZ_RKRF01000008.1"/>
</dbReference>
<evidence type="ECO:0000256" key="4">
    <source>
        <dbReference type="PIRSR" id="PIRSR000105-1"/>
    </source>
</evidence>
<dbReference type="GO" id="GO:0016616">
    <property type="term" value="F:oxidoreductase activity, acting on the CH-OH group of donors, NAD or NADP as acceptor"/>
    <property type="evidence" value="ECO:0007669"/>
    <property type="project" value="InterPro"/>
</dbReference>
<dbReference type="InterPro" id="IPR013328">
    <property type="entry name" value="6PGD_dom2"/>
</dbReference>
<evidence type="ECO:0000256" key="1">
    <source>
        <dbReference type="ARBA" id="ARBA00005086"/>
    </source>
</evidence>
<accession>A0A3N5BWX0</accession>
<evidence type="ECO:0000313" key="8">
    <source>
        <dbReference type="Proteomes" id="UP000276443"/>
    </source>
</evidence>
<comment type="similarity">
    <text evidence="2">Belongs to the 3-hydroxyacyl-CoA dehydrogenase family.</text>
</comment>
<keyword evidence="8" id="KW-1185">Reference proteome</keyword>
<dbReference type="AlphaFoldDB" id="A0A3N5BWX0"/>
<dbReference type="PANTHER" id="PTHR48075">
    <property type="entry name" value="3-HYDROXYACYL-COA DEHYDROGENASE FAMILY PROTEIN"/>
    <property type="match status" value="1"/>
</dbReference>
<dbReference type="GO" id="GO:0070403">
    <property type="term" value="F:NAD+ binding"/>
    <property type="evidence" value="ECO:0007669"/>
    <property type="project" value="InterPro"/>
</dbReference>
<feature type="domain" description="3-hydroxyacyl-CoA dehydrogenase NAD binding" evidence="6">
    <location>
        <begin position="4"/>
        <end position="47"/>
    </location>
</feature>
<gene>
    <name evidence="7" type="ORF">EDC24_1443</name>
</gene>
<dbReference type="InterPro" id="IPR036291">
    <property type="entry name" value="NAD(P)-bd_dom_sf"/>
</dbReference>
<organism evidence="7 8">
    <name type="scientific">Aquisalibacillus elongatus</name>
    <dbReference type="NCBI Taxonomy" id="485577"/>
    <lineage>
        <taxon>Bacteria</taxon>
        <taxon>Bacillati</taxon>
        <taxon>Bacillota</taxon>
        <taxon>Bacilli</taxon>
        <taxon>Bacillales</taxon>
        <taxon>Bacillaceae</taxon>
        <taxon>Aquisalibacillus</taxon>
    </lineage>
</organism>
<protein>
    <submittedName>
        <fullName evidence="7">3-hydroxyacyl-CoA dehydrogenase</fullName>
    </submittedName>
</protein>
<name>A0A3N5BWX0_9BACI</name>
<dbReference type="Gene3D" id="1.10.1040.10">
    <property type="entry name" value="N-(1-d-carboxylethyl)-l-norvaline Dehydrogenase, domain 2"/>
    <property type="match status" value="1"/>
</dbReference>
<evidence type="ECO:0000313" key="7">
    <source>
        <dbReference type="EMBL" id="RPF54248.1"/>
    </source>
</evidence>
<dbReference type="PIRSF" id="PIRSF000105">
    <property type="entry name" value="HCDH"/>
    <property type="match status" value="1"/>
</dbReference>
<evidence type="ECO:0000256" key="2">
    <source>
        <dbReference type="ARBA" id="ARBA00009463"/>
    </source>
</evidence>
<comment type="pathway">
    <text evidence="1">Lipid metabolism; butanoate metabolism.</text>
</comment>